<reference evidence="1" key="1">
    <citation type="submission" date="2023-07" db="EMBL/GenBank/DDBJ databases">
        <authorList>
            <person name="Kim M."/>
        </authorList>
    </citation>
    <scope>NUCLEOTIDE SEQUENCE</scope>
    <source>
        <strain evidence="1">BIUV-7</strain>
    </source>
</reference>
<gene>
    <name evidence="1" type="ORF">Q4F19_10005</name>
</gene>
<accession>A0ABT8Y8Q2</accession>
<keyword evidence="2" id="KW-1185">Reference proteome</keyword>
<organism evidence="1 2">
    <name type="scientific">Sphingomonas natans</name>
    <dbReference type="NCBI Taxonomy" id="3063330"/>
    <lineage>
        <taxon>Bacteria</taxon>
        <taxon>Pseudomonadati</taxon>
        <taxon>Pseudomonadota</taxon>
        <taxon>Alphaproteobacteria</taxon>
        <taxon>Sphingomonadales</taxon>
        <taxon>Sphingomonadaceae</taxon>
        <taxon>Sphingomonas</taxon>
    </lineage>
</organism>
<sequence>MISLDQANIIITAALDHGRTANFKPLTVVVLDAGGHAIALQRADGASTLRPEIATGKAASALALGVSSRAIGVMAADRPTFVAALAALAPKGIVPAAGGVIVVDAAGITIGAVGVTGDTSDNDEAAALAGITAARLKAQG</sequence>
<evidence type="ECO:0000313" key="2">
    <source>
        <dbReference type="Proteomes" id="UP001169764"/>
    </source>
</evidence>
<dbReference type="InterPro" id="IPR038084">
    <property type="entry name" value="PduO/GlcC-like_sf"/>
</dbReference>
<name>A0ABT8Y8Q2_9SPHN</name>
<dbReference type="Proteomes" id="UP001169764">
    <property type="component" value="Unassembled WGS sequence"/>
</dbReference>
<dbReference type="EMBL" id="JAUOTP010000004">
    <property type="protein sequence ID" value="MDO6414712.1"/>
    <property type="molecule type" value="Genomic_DNA"/>
</dbReference>
<evidence type="ECO:0000313" key="1">
    <source>
        <dbReference type="EMBL" id="MDO6414712.1"/>
    </source>
</evidence>
<dbReference type="InterPro" id="IPR005624">
    <property type="entry name" value="PduO/GlcC-like"/>
</dbReference>
<comment type="caution">
    <text evidence="1">The sequence shown here is derived from an EMBL/GenBank/DDBJ whole genome shotgun (WGS) entry which is preliminary data.</text>
</comment>
<dbReference type="RefSeq" id="WP_303542150.1">
    <property type="nucleotide sequence ID" value="NZ_JAUOTP010000004.1"/>
</dbReference>
<dbReference type="Pfam" id="PF03928">
    <property type="entry name" value="HbpS-like"/>
    <property type="match status" value="1"/>
</dbReference>
<dbReference type="SUPFAM" id="SSF143744">
    <property type="entry name" value="GlcG-like"/>
    <property type="match status" value="1"/>
</dbReference>
<protein>
    <submittedName>
        <fullName evidence="1">Heme-binding protein</fullName>
    </submittedName>
</protein>
<dbReference type="PANTHER" id="PTHR34309">
    <property type="entry name" value="SLR1406 PROTEIN"/>
    <property type="match status" value="1"/>
</dbReference>
<dbReference type="Gene3D" id="3.30.450.150">
    <property type="entry name" value="Haem-degrading domain"/>
    <property type="match status" value="1"/>
</dbReference>
<dbReference type="InterPro" id="IPR052517">
    <property type="entry name" value="GlcG_carb_metab_protein"/>
</dbReference>
<proteinExistence type="predicted"/>
<dbReference type="PANTHER" id="PTHR34309:SF10">
    <property type="entry name" value="SLR1406 PROTEIN"/>
    <property type="match status" value="1"/>
</dbReference>